<gene>
    <name evidence="10" type="primary">nth</name>
    <name evidence="12" type="ordered locus">Spico_0843</name>
</gene>
<dbReference type="eggNOG" id="COG0177">
    <property type="taxonomic scope" value="Bacteria"/>
</dbReference>
<reference evidence="13" key="1">
    <citation type="submission" date="2011-04" db="EMBL/GenBank/DDBJ databases">
        <title>The complete genome of Spirochaeta coccoides DSM 17374.</title>
        <authorList>
            <person name="Lucas S."/>
            <person name="Copeland A."/>
            <person name="Lapidus A."/>
            <person name="Bruce D."/>
            <person name="Goodwin L."/>
            <person name="Pitluck S."/>
            <person name="Peters L."/>
            <person name="Kyrpides N."/>
            <person name="Mavromatis K."/>
            <person name="Pagani I."/>
            <person name="Ivanova N."/>
            <person name="Ovchinnikova G."/>
            <person name="Lu M."/>
            <person name="Detter J.C."/>
            <person name="Tapia R."/>
            <person name="Han C."/>
            <person name="Land M."/>
            <person name="Hauser L."/>
            <person name="Markowitz V."/>
            <person name="Cheng J.-F."/>
            <person name="Hugenholtz P."/>
            <person name="Woyke T."/>
            <person name="Wu D."/>
            <person name="Spring S."/>
            <person name="Schroeder M."/>
            <person name="Brambilla E."/>
            <person name="Klenk H.-P."/>
            <person name="Eisen J.A."/>
        </authorList>
    </citation>
    <scope>NUCLEOTIDE SEQUENCE [LARGE SCALE GENOMIC DNA]</scope>
    <source>
        <strain evidence="13">ATCC BAA-1237 / DSM 17374 / SPN1</strain>
    </source>
</reference>
<keyword evidence="10 12" id="KW-0456">Lyase</keyword>
<evidence type="ECO:0000256" key="6">
    <source>
        <dbReference type="ARBA" id="ARBA00023004"/>
    </source>
</evidence>
<feature type="binding site" evidence="10">
    <location>
        <position position="193"/>
    </location>
    <ligand>
        <name>[4Fe-4S] cluster</name>
        <dbReference type="ChEBI" id="CHEBI:49883"/>
    </ligand>
</feature>
<dbReference type="InterPro" id="IPR005759">
    <property type="entry name" value="Nth"/>
</dbReference>
<keyword evidence="8 10" id="KW-0234">DNA repair</keyword>
<keyword evidence="5 10" id="KW-0378">Hydrolase</keyword>
<comment type="cofactor">
    <cofactor evidence="10">
        <name>[4Fe-4S] cluster</name>
        <dbReference type="ChEBI" id="CHEBI:49883"/>
    </cofactor>
    <text evidence="10">Binds 1 [4Fe-4S] cluster.</text>
</comment>
<keyword evidence="6 10" id="KW-0408">Iron</keyword>
<dbReference type="HAMAP" id="MF_00942">
    <property type="entry name" value="Nth"/>
    <property type="match status" value="1"/>
</dbReference>
<dbReference type="InterPro" id="IPR004036">
    <property type="entry name" value="Endonuclease-III-like_CS2"/>
</dbReference>
<evidence type="ECO:0000259" key="11">
    <source>
        <dbReference type="SMART" id="SM00478"/>
    </source>
</evidence>
<dbReference type="STRING" id="760011.Spico_0843"/>
<evidence type="ECO:0000256" key="1">
    <source>
        <dbReference type="ARBA" id="ARBA00008343"/>
    </source>
</evidence>
<dbReference type="GO" id="GO:0003677">
    <property type="term" value="F:DNA binding"/>
    <property type="evidence" value="ECO:0007669"/>
    <property type="project" value="UniProtKB-UniRule"/>
</dbReference>
<dbReference type="InterPro" id="IPR000445">
    <property type="entry name" value="HhH_motif"/>
</dbReference>
<keyword evidence="2 10" id="KW-0004">4Fe-4S</keyword>
<dbReference type="Gene3D" id="1.10.340.30">
    <property type="entry name" value="Hypothetical protein, domain 2"/>
    <property type="match status" value="1"/>
</dbReference>
<reference evidence="12 13" key="2">
    <citation type="journal article" date="2012" name="Stand. Genomic Sci.">
        <title>Complete genome sequence of the termite hindgut bacterium Spirochaeta coccoides type strain (SPN1(T)), reclassification in the genus Sphaerochaeta as Sphaerochaeta coccoides comb. nov. and emendations of the family Spirochaetaceae and the genus Sphaerochaeta.</title>
        <authorList>
            <person name="Abt B."/>
            <person name="Han C."/>
            <person name="Scheuner C."/>
            <person name="Lu M."/>
            <person name="Lapidus A."/>
            <person name="Nolan M."/>
            <person name="Lucas S."/>
            <person name="Hammon N."/>
            <person name="Deshpande S."/>
            <person name="Cheng J.F."/>
            <person name="Tapia R."/>
            <person name="Goodwin L.A."/>
            <person name="Pitluck S."/>
            <person name="Liolios K."/>
            <person name="Pagani I."/>
            <person name="Ivanova N."/>
            <person name="Mavromatis K."/>
            <person name="Mikhailova N."/>
            <person name="Huntemann M."/>
            <person name="Pati A."/>
            <person name="Chen A."/>
            <person name="Palaniappan K."/>
            <person name="Land M."/>
            <person name="Hauser L."/>
            <person name="Brambilla E.M."/>
            <person name="Rohde M."/>
            <person name="Spring S."/>
            <person name="Gronow S."/>
            <person name="Goker M."/>
            <person name="Woyke T."/>
            <person name="Bristow J."/>
            <person name="Eisen J.A."/>
            <person name="Markowitz V."/>
            <person name="Hugenholtz P."/>
            <person name="Kyrpides N.C."/>
            <person name="Klenk H.P."/>
            <person name="Detter J.C."/>
        </authorList>
    </citation>
    <scope>NUCLEOTIDE SEQUENCE [LARGE SCALE GENOMIC DNA]</scope>
    <source>
        <strain evidence="13">ATCC BAA-1237 / DSM 17374 / SPN1</strain>
    </source>
</reference>
<dbReference type="Pfam" id="PF00633">
    <property type="entry name" value="HHH"/>
    <property type="match status" value="1"/>
</dbReference>
<feature type="binding site" evidence="10">
    <location>
        <position position="203"/>
    </location>
    <ligand>
        <name>[4Fe-4S] cluster</name>
        <dbReference type="ChEBI" id="CHEBI:49883"/>
    </ligand>
</feature>
<dbReference type="PIRSF" id="PIRSF001435">
    <property type="entry name" value="Nth"/>
    <property type="match status" value="1"/>
</dbReference>
<protein>
    <recommendedName>
        <fullName evidence="10">Endonuclease III</fullName>
        <ecNumber evidence="10">4.2.99.18</ecNumber>
    </recommendedName>
    <alternativeName>
        <fullName evidence="10">DNA-(apurinic or apyrimidinic site) lyase</fullName>
    </alternativeName>
</protein>
<dbReference type="RefSeq" id="WP_013739463.1">
    <property type="nucleotide sequence ID" value="NC_015436.1"/>
</dbReference>
<dbReference type="Proteomes" id="UP000007939">
    <property type="component" value="Chromosome"/>
</dbReference>
<dbReference type="InterPro" id="IPR003265">
    <property type="entry name" value="HhH-GPD_domain"/>
</dbReference>
<evidence type="ECO:0000256" key="3">
    <source>
        <dbReference type="ARBA" id="ARBA00022723"/>
    </source>
</evidence>
<evidence type="ECO:0000256" key="4">
    <source>
        <dbReference type="ARBA" id="ARBA00022763"/>
    </source>
</evidence>
<evidence type="ECO:0000256" key="5">
    <source>
        <dbReference type="ARBA" id="ARBA00022801"/>
    </source>
</evidence>
<dbReference type="AlphaFoldDB" id="F4GHV4"/>
<name>F4GHV4_PARC1</name>
<dbReference type="HOGENOM" id="CLU_012862_3_3_12"/>
<keyword evidence="10" id="KW-0238">DNA-binding</keyword>
<dbReference type="EC" id="4.2.99.18" evidence="10"/>
<evidence type="ECO:0000256" key="2">
    <source>
        <dbReference type="ARBA" id="ARBA00022485"/>
    </source>
</evidence>
<dbReference type="GO" id="GO:0006285">
    <property type="term" value="P:base-excision repair, AP site formation"/>
    <property type="evidence" value="ECO:0007669"/>
    <property type="project" value="TreeGrafter"/>
</dbReference>
<dbReference type="OrthoDB" id="9800977at2"/>
<keyword evidence="9 10" id="KW-0326">Glycosidase</keyword>
<dbReference type="PANTHER" id="PTHR10359:SF18">
    <property type="entry name" value="ENDONUCLEASE III"/>
    <property type="match status" value="1"/>
</dbReference>
<keyword evidence="13" id="KW-1185">Reference proteome</keyword>
<dbReference type="GO" id="GO:0051539">
    <property type="term" value="F:4 iron, 4 sulfur cluster binding"/>
    <property type="evidence" value="ECO:0007669"/>
    <property type="project" value="UniProtKB-UniRule"/>
</dbReference>
<evidence type="ECO:0000256" key="9">
    <source>
        <dbReference type="ARBA" id="ARBA00023295"/>
    </source>
</evidence>
<dbReference type="FunFam" id="1.10.340.30:FF:000001">
    <property type="entry name" value="Endonuclease III"/>
    <property type="match status" value="1"/>
</dbReference>
<keyword evidence="3 10" id="KW-0479">Metal-binding</keyword>
<dbReference type="KEGG" id="scc:Spico_0843"/>
<dbReference type="InterPro" id="IPR011257">
    <property type="entry name" value="DNA_glycosylase"/>
</dbReference>
<dbReference type="InterPro" id="IPR023170">
    <property type="entry name" value="HhH_base_excis_C"/>
</dbReference>
<dbReference type="GO" id="GO:0019104">
    <property type="term" value="F:DNA N-glycosylase activity"/>
    <property type="evidence" value="ECO:0007669"/>
    <property type="project" value="UniProtKB-UniRule"/>
</dbReference>
<sequence>MNEDLAQKKDRAKEIARLLDASSPQKILFLDPSSPFRFLIQVILSAQTTDAQVLKIAPVLFETYPDVRSLAGADINKVKEIIRSTGHFNTKARHIIDCATILQKTYGGWIPSTMEELTALPGVGRKTASCVLGEVYGQPVIIVDTHFGRVSQRLELVTSARPEIIEQQMKELLPPDMQYRFSMTLNLFGRNCCTARKPQCHNCPLYALCPWPEKLPPLYDSPHD</sequence>
<dbReference type="Pfam" id="PF10576">
    <property type="entry name" value="EndIII_4Fe-2S"/>
    <property type="match status" value="1"/>
</dbReference>
<dbReference type="GO" id="GO:0046872">
    <property type="term" value="F:metal ion binding"/>
    <property type="evidence" value="ECO:0007669"/>
    <property type="project" value="UniProtKB-KW"/>
</dbReference>
<evidence type="ECO:0000256" key="8">
    <source>
        <dbReference type="ARBA" id="ARBA00023204"/>
    </source>
</evidence>
<feature type="domain" description="HhH-GPD" evidence="11">
    <location>
        <begin position="44"/>
        <end position="191"/>
    </location>
</feature>
<dbReference type="GO" id="GO:0140078">
    <property type="term" value="F:class I DNA-(apurinic or apyrimidinic site) endonuclease activity"/>
    <property type="evidence" value="ECO:0007669"/>
    <property type="project" value="UniProtKB-EC"/>
</dbReference>
<proteinExistence type="inferred from homology"/>
<evidence type="ECO:0000256" key="7">
    <source>
        <dbReference type="ARBA" id="ARBA00023014"/>
    </source>
</evidence>
<dbReference type="PROSITE" id="PS01155">
    <property type="entry name" value="ENDONUCLEASE_III_2"/>
    <property type="match status" value="1"/>
</dbReference>
<organism evidence="12 13">
    <name type="scientific">Parasphaerochaeta coccoides (strain ATCC BAA-1237 / DSM 17374 / SPN1)</name>
    <name type="common">Sphaerochaeta coccoides</name>
    <dbReference type="NCBI Taxonomy" id="760011"/>
    <lineage>
        <taxon>Bacteria</taxon>
        <taxon>Pseudomonadati</taxon>
        <taxon>Spirochaetota</taxon>
        <taxon>Spirochaetia</taxon>
        <taxon>Spirochaetales</taxon>
        <taxon>Sphaerochaetaceae</taxon>
        <taxon>Parasphaerochaeta</taxon>
    </lineage>
</organism>
<feature type="binding site" evidence="10">
    <location>
        <position position="209"/>
    </location>
    <ligand>
        <name>[4Fe-4S] cluster</name>
        <dbReference type="ChEBI" id="CHEBI:49883"/>
    </ligand>
</feature>
<evidence type="ECO:0000256" key="10">
    <source>
        <dbReference type="HAMAP-Rule" id="MF_00942"/>
    </source>
</evidence>
<dbReference type="SUPFAM" id="SSF48150">
    <property type="entry name" value="DNA-glycosylase"/>
    <property type="match status" value="1"/>
</dbReference>
<comment type="function">
    <text evidence="10">DNA repair enzyme that has both DNA N-glycosylase activity and AP-lyase activity. The DNA N-glycosylase activity releases various damaged pyrimidines from DNA by cleaving the N-glycosidic bond, leaving an AP (apurinic/apyrimidinic) site. The AP-lyase activity cleaves the phosphodiester bond 3' to the AP site by a beta-elimination, leaving a 3'-terminal unsaturated sugar and a product with a terminal 5'-phosphate.</text>
</comment>
<keyword evidence="7 10" id="KW-0411">Iron-sulfur</keyword>
<dbReference type="PANTHER" id="PTHR10359">
    <property type="entry name" value="A/G-SPECIFIC ADENINE GLYCOSYLASE/ENDONUCLEASE III"/>
    <property type="match status" value="1"/>
</dbReference>
<evidence type="ECO:0000313" key="13">
    <source>
        <dbReference type="Proteomes" id="UP000007939"/>
    </source>
</evidence>
<dbReference type="InterPro" id="IPR003651">
    <property type="entry name" value="Endonuclease3_FeS-loop_motif"/>
</dbReference>
<comment type="similarity">
    <text evidence="1 10">Belongs to the Nth/MutY family.</text>
</comment>
<dbReference type="Gene3D" id="1.10.1670.10">
    <property type="entry name" value="Helix-hairpin-Helix base-excision DNA repair enzymes (C-terminal)"/>
    <property type="match status" value="1"/>
</dbReference>
<dbReference type="Pfam" id="PF00730">
    <property type="entry name" value="HhH-GPD"/>
    <property type="match status" value="1"/>
</dbReference>
<comment type="catalytic activity">
    <reaction evidence="10">
        <text>2'-deoxyribonucleotide-(2'-deoxyribose 5'-phosphate)-2'-deoxyribonucleotide-DNA = a 3'-end 2'-deoxyribonucleotide-(2,3-dehydro-2,3-deoxyribose 5'-phosphate)-DNA + a 5'-end 5'-phospho-2'-deoxyribonucleoside-DNA + H(+)</text>
        <dbReference type="Rhea" id="RHEA:66592"/>
        <dbReference type="Rhea" id="RHEA-COMP:13180"/>
        <dbReference type="Rhea" id="RHEA-COMP:16897"/>
        <dbReference type="Rhea" id="RHEA-COMP:17067"/>
        <dbReference type="ChEBI" id="CHEBI:15378"/>
        <dbReference type="ChEBI" id="CHEBI:136412"/>
        <dbReference type="ChEBI" id="CHEBI:157695"/>
        <dbReference type="ChEBI" id="CHEBI:167181"/>
        <dbReference type="EC" id="4.2.99.18"/>
    </reaction>
</comment>
<evidence type="ECO:0000313" key="12">
    <source>
        <dbReference type="EMBL" id="AEC02067.1"/>
    </source>
</evidence>
<accession>F4GHV4</accession>
<dbReference type="EMBL" id="CP002659">
    <property type="protein sequence ID" value="AEC02067.1"/>
    <property type="molecule type" value="Genomic_DNA"/>
</dbReference>
<dbReference type="SMART" id="SM00478">
    <property type="entry name" value="ENDO3c"/>
    <property type="match status" value="1"/>
</dbReference>
<keyword evidence="4 10" id="KW-0227">DNA damage</keyword>
<dbReference type="CDD" id="cd00056">
    <property type="entry name" value="ENDO3c"/>
    <property type="match status" value="1"/>
</dbReference>
<feature type="binding site" evidence="10">
    <location>
        <position position="200"/>
    </location>
    <ligand>
        <name>[4Fe-4S] cluster</name>
        <dbReference type="ChEBI" id="CHEBI:49883"/>
    </ligand>
</feature>